<dbReference type="SUPFAM" id="SSF55770">
    <property type="entry name" value="Profilin (actin-binding protein)"/>
    <property type="match status" value="1"/>
</dbReference>
<dbReference type="GO" id="GO:0005938">
    <property type="term" value="C:cell cortex"/>
    <property type="evidence" value="ECO:0007669"/>
    <property type="project" value="TreeGrafter"/>
</dbReference>
<comment type="similarity">
    <text evidence="2 7">Belongs to the profilin family.</text>
</comment>
<dbReference type="PANTHER" id="PTHR11604">
    <property type="entry name" value="PROFILIN"/>
    <property type="match status" value="1"/>
</dbReference>
<evidence type="ECO:0000256" key="5">
    <source>
        <dbReference type="ARBA" id="ARBA00023212"/>
    </source>
</evidence>
<organism evidence="8 9">
    <name type="scientific">Fibroporia radiculosa</name>
    <dbReference type="NCBI Taxonomy" id="599839"/>
    <lineage>
        <taxon>Eukaryota</taxon>
        <taxon>Fungi</taxon>
        <taxon>Dikarya</taxon>
        <taxon>Basidiomycota</taxon>
        <taxon>Agaricomycotina</taxon>
        <taxon>Agaricomycetes</taxon>
        <taxon>Polyporales</taxon>
        <taxon>Fibroporiaceae</taxon>
        <taxon>Fibroporia</taxon>
    </lineage>
</organism>
<evidence type="ECO:0000313" key="9">
    <source>
        <dbReference type="Proteomes" id="UP000006352"/>
    </source>
</evidence>
<reference evidence="8 9" key="1">
    <citation type="journal article" date="2012" name="Appl. Environ. Microbiol.">
        <title>Short-read sequencing for genomic analysis of the brown rot fungus Fibroporia radiculosa.</title>
        <authorList>
            <person name="Tang J.D."/>
            <person name="Perkins A.D."/>
            <person name="Sonstegard T.S."/>
            <person name="Schroeder S.G."/>
            <person name="Burgess S.C."/>
            <person name="Diehl S.V."/>
        </authorList>
    </citation>
    <scope>NUCLEOTIDE SEQUENCE [LARGE SCALE GENOMIC DNA]</scope>
    <source>
        <strain evidence="8 9">TFFH 294</strain>
    </source>
</reference>
<dbReference type="CDD" id="cd00148">
    <property type="entry name" value="PROF"/>
    <property type="match status" value="1"/>
</dbReference>
<dbReference type="GeneID" id="24094526"/>
<dbReference type="PROSITE" id="PS00414">
    <property type="entry name" value="PROFILIN"/>
    <property type="match status" value="1"/>
</dbReference>
<evidence type="ECO:0000313" key="8">
    <source>
        <dbReference type="EMBL" id="CCL99615.1"/>
    </source>
</evidence>
<comment type="function">
    <text evidence="6">Binds to actin and affects the structure of the cytoskeleton. At high concentrations, profilin prevents the polymerization of actin, whereas it enhances it at low concentrations.</text>
</comment>
<comment type="subcellular location">
    <subcellularLocation>
        <location evidence="1">Cytoplasm</location>
        <location evidence="1">Cytoskeleton</location>
    </subcellularLocation>
</comment>
<dbReference type="Gene3D" id="3.30.450.30">
    <property type="entry name" value="Dynein light chain 2a, cytoplasmic"/>
    <property type="match status" value="1"/>
</dbReference>
<evidence type="ECO:0000256" key="7">
    <source>
        <dbReference type="RuleBase" id="RU003909"/>
    </source>
</evidence>
<dbReference type="STRING" id="599839.J4GKU7"/>
<dbReference type="SMART" id="SM00392">
    <property type="entry name" value="PROF"/>
    <property type="match status" value="1"/>
</dbReference>
<evidence type="ECO:0000256" key="6">
    <source>
        <dbReference type="RuleBase" id="RU003908"/>
    </source>
</evidence>
<evidence type="ECO:0000256" key="3">
    <source>
        <dbReference type="ARBA" id="ARBA00022490"/>
    </source>
</evidence>
<dbReference type="Pfam" id="PF00235">
    <property type="entry name" value="Profilin"/>
    <property type="match status" value="1"/>
</dbReference>
<dbReference type="InParanoid" id="J4GKU7"/>
<evidence type="ECO:0000256" key="2">
    <source>
        <dbReference type="ARBA" id="ARBA00010058"/>
    </source>
</evidence>
<dbReference type="FunCoup" id="J4GKU7">
    <property type="interactions" value="132"/>
</dbReference>
<keyword evidence="9" id="KW-1185">Reference proteome</keyword>
<dbReference type="AlphaFoldDB" id="J4GKU7"/>
<sequence>MSWQAYVDNNLIGTGKVSKAAILGLAGGVWASSPGYTLSSDEQKAIIASFASPGTAQASGIRLAGQKFFTLQANERSIYGKKAADGCVLVKTKQAVLVTEYVAPLQAPEATPIVESLADYLIGVGY</sequence>
<keyword evidence="5 6" id="KW-0206">Cytoskeleton</keyword>
<dbReference type="InterPro" id="IPR036140">
    <property type="entry name" value="PFN_sf"/>
</dbReference>
<dbReference type="InterPro" id="IPR005455">
    <property type="entry name" value="PFN_euk"/>
</dbReference>
<dbReference type="PRINTS" id="PR01640">
    <property type="entry name" value="PROFILINPLNT"/>
</dbReference>
<dbReference type="OrthoDB" id="421374at2759"/>
<dbReference type="EMBL" id="HE796942">
    <property type="protein sequence ID" value="CCL99615.1"/>
    <property type="molecule type" value="Genomic_DNA"/>
</dbReference>
<dbReference type="InterPro" id="IPR027310">
    <property type="entry name" value="Profilin_CS"/>
</dbReference>
<keyword evidence="4 7" id="KW-0009">Actin-binding</keyword>
<proteinExistence type="inferred from homology"/>
<dbReference type="GO" id="GO:0003785">
    <property type="term" value="F:actin monomer binding"/>
    <property type="evidence" value="ECO:0007669"/>
    <property type="project" value="TreeGrafter"/>
</dbReference>
<evidence type="ECO:0000256" key="1">
    <source>
        <dbReference type="ARBA" id="ARBA00004245"/>
    </source>
</evidence>
<comment type="subunit">
    <text evidence="6">Occurs in many kinds of cells as a complex with monomeric actin in a 1:1 ratio.</text>
</comment>
<dbReference type="FunFam" id="3.30.450.30:FF:000001">
    <property type="entry name" value="Profilin"/>
    <property type="match status" value="1"/>
</dbReference>
<dbReference type="GO" id="GO:0005856">
    <property type="term" value="C:cytoskeleton"/>
    <property type="evidence" value="ECO:0007669"/>
    <property type="project" value="UniProtKB-SubCell"/>
</dbReference>
<gene>
    <name evidence="8" type="ORF">FIBRA_01633</name>
</gene>
<accession>J4GKU7</accession>
<dbReference type="RefSeq" id="XP_012178898.1">
    <property type="nucleotide sequence ID" value="XM_012323508.1"/>
</dbReference>
<dbReference type="InterPro" id="IPR048278">
    <property type="entry name" value="PFN"/>
</dbReference>
<dbReference type="Proteomes" id="UP000006352">
    <property type="component" value="Unassembled WGS sequence"/>
</dbReference>
<protein>
    <recommendedName>
        <fullName evidence="7">Profilin</fullName>
    </recommendedName>
</protein>
<dbReference type="PANTHER" id="PTHR11604:SF0">
    <property type="entry name" value="PROFILIN"/>
    <property type="match status" value="1"/>
</dbReference>
<dbReference type="PRINTS" id="PR00392">
    <property type="entry name" value="PROFILIN"/>
</dbReference>
<keyword evidence="3" id="KW-0963">Cytoplasm</keyword>
<dbReference type="HOGENOM" id="CLU_120772_1_0_1"/>
<evidence type="ECO:0000256" key="4">
    <source>
        <dbReference type="ARBA" id="ARBA00023203"/>
    </source>
</evidence>
<name>J4GKU7_9APHY</name>